<dbReference type="Proteomes" id="UP000266673">
    <property type="component" value="Unassembled WGS sequence"/>
</dbReference>
<gene>
    <name evidence="2" type="ORF">C2G38_2171452</name>
</gene>
<feature type="transmembrane region" description="Helical" evidence="1">
    <location>
        <begin position="12"/>
        <end position="35"/>
    </location>
</feature>
<evidence type="ECO:0000256" key="1">
    <source>
        <dbReference type="SAM" id="Phobius"/>
    </source>
</evidence>
<evidence type="ECO:0000313" key="2">
    <source>
        <dbReference type="EMBL" id="RIB23396.1"/>
    </source>
</evidence>
<keyword evidence="1" id="KW-1133">Transmembrane helix</keyword>
<dbReference type="EMBL" id="QKWP01000264">
    <property type="protein sequence ID" value="RIB23396.1"/>
    <property type="molecule type" value="Genomic_DNA"/>
</dbReference>
<proteinExistence type="predicted"/>
<name>A0A397VWL1_9GLOM</name>
<keyword evidence="3" id="KW-1185">Reference proteome</keyword>
<sequence>MTNLIVNLNAGQLAAILGIIGFFLPLIITGVGIMVTMNVNDRMTALEWTALSKLTERSLLSFYGAAGQSAITGIKLWNLRTHKRNVVYILIGTCLLVLFGSNDNITYPEYDFMMGEVASTQSGIVDTMIVDHDNCGFLASHTIQPKQKIVSIQQISSANILCVKFGGQDSVSDKAVGFKCWTVFGPPNITERGIEQTLNGCAATVKASVEVIIMQSNSTGDINVLGKQNVPMNWYIEN</sequence>
<dbReference type="OrthoDB" id="2369382at2759"/>
<keyword evidence="1" id="KW-0472">Membrane</keyword>
<evidence type="ECO:0000313" key="3">
    <source>
        <dbReference type="Proteomes" id="UP000266673"/>
    </source>
</evidence>
<protein>
    <submittedName>
        <fullName evidence="2">Uncharacterized protein</fullName>
    </submittedName>
</protein>
<comment type="caution">
    <text evidence="2">The sequence shown here is derived from an EMBL/GenBank/DDBJ whole genome shotgun (WGS) entry which is preliminary data.</text>
</comment>
<dbReference type="AlphaFoldDB" id="A0A397VWL1"/>
<feature type="transmembrane region" description="Helical" evidence="1">
    <location>
        <begin position="85"/>
        <end position="101"/>
    </location>
</feature>
<organism evidence="2 3">
    <name type="scientific">Gigaspora rosea</name>
    <dbReference type="NCBI Taxonomy" id="44941"/>
    <lineage>
        <taxon>Eukaryota</taxon>
        <taxon>Fungi</taxon>
        <taxon>Fungi incertae sedis</taxon>
        <taxon>Mucoromycota</taxon>
        <taxon>Glomeromycotina</taxon>
        <taxon>Glomeromycetes</taxon>
        <taxon>Diversisporales</taxon>
        <taxon>Gigasporaceae</taxon>
        <taxon>Gigaspora</taxon>
    </lineage>
</organism>
<reference evidence="2 3" key="1">
    <citation type="submission" date="2018-06" db="EMBL/GenBank/DDBJ databases">
        <title>Comparative genomics reveals the genomic features of Rhizophagus irregularis, R. cerebriforme, R. diaphanum and Gigaspora rosea, and their symbiotic lifestyle signature.</title>
        <authorList>
            <person name="Morin E."/>
            <person name="San Clemente H."/>
            <person name="Chen E.C.H."/>
            <person name="De La Providencia I."/>
            <person name="Hainaut M."/>
            <person name="Kuo A."/>
            <person name="Kohler A."/>
            <person name="Murat C."/>
            <person name="Tang N."/>
            <person name="Roy S."/>
            <person name="Loubradou J."/>
            <person name="Henrissat B."/>
            <person name="Grigoriev I.V."/>
            <person name="Corradi N."/>
            <person name="Roux C."/>
            <person name="Martin F.M."/>
        </authorList>
    </citation>
    <scope>NUCLEOTIDE SEQUENCE [LARGE SCALE GENOMIC DNA]</scope>
    <source>
        <strain evidence="2 3">DAOM 194757</strain>
    </source>
</reference>
<keyword evidence="1" id="KW-0812">Transmembrane</keyword>
<accession>A0A397VWL1</accession>